<protein>
    <recommendedName>
        <fullName evidence="4">Flp/Fap pilin component</fullName>
    </recommendedName>
</protein>
<keyword evidence="1" id="KW-1133">Transmembrane helix</keyword>
<reference evidence="2 3" key="1">
    <citation type="journal article" date="2021" name="Arch. Microbiol.">
        <title>Thalassobius aquimarinus sp. nov., isolated from the Sea of Japan seashore.</title>
        <authorList>
            <person name="Kurilenko V.V."/>
            <person name="Romanenko L.A."/>
            <person name="Chernysheva N.Y."/>
            <person name="Velansky P.V."/>
            <person name="Tekutyeva L.A."/>
            <person name="Isaeva M.P."/>
            <person name="Mikhailov V.V."/>
        </authorList>
    </citation>
    <scope>NUCLEOTIDE SEQUENCE [LARGE SCALE GENOMIC DNA]</scope>
    <source>
        <strain evidence="2 3">KMM 8518</strain>
    </source>
</reference>
<sequence length="65" mass="7053">MLRLFELLLMSFPRDERGIAFTEYLVVLALLIGGTIAAVLLFGDALSGAYLSFVGFIRSLDPAST</sequence>
<organism evidence="2 3">
    <name type="scientific">Thalassovita aquimarina</name>
    <dbReference type="NCBI Taxonomy" id="2785917"/>
    <lineage>
        <taxon>Bacteria</taxon>
        <taxon>Pseudomonadati</taxon>
        <taxon>Pseudomonadota</taxon>
        <taxon>Alphaproteobacteria</taxon>
        <taxon>Rhodobacterales</taxon>
        <taxon>Roseobacteraceae</taxon>
        <taxon>Thalassovita</taxon>
    </lineage>
</organism>
<proteinExistence type="predicted"/>
<dbReference type="EMBL" id="JADMKU010000005">
    <property type="protein sequence ID" value="MBR9651077.1"/>
    <property type="molecule type" value="Genomic_DNA"/>
</dbReference>
<evidence type="ECO:0000313" key="2">
    <source>
        <dbReference type="EMBL" id="MBR9651077.1"/>
    </source>
</evidence>
<gene>
    <name evidence="2" type="ORF">IT775_08080</name>
</gene>
<evidence type="ECO:0000256" key="1">
    <source>
        <dbReference type="SAM" id="Phobius"/>
    </source>
</evidence>
<name>A0ABS5HQ23_9RHOB</name>
<keyword evidence="3" id="KW-1185">Reference proteome</keyword>
<evidence type="ECO:0008006" key="4">
    <source>
        <dbReference type="Google" id="ProtNLM"/>
    </source>
</evidence>
<comment type="caution">
    <text evidence="2">The sequence shown here is derived from an EMBL/GenBank/DDBJ whole genome shotgun (WGS) entry which is preliminary data.</text>
</comment>
<evidence type="ECO:0000313" key="3">
    <source>
        <dbReference type="Proteomes" id="UP001195941"/>
    </source>
</evidence>
<accession>A0ABS5HQ23</accession>
<keyword evidence="1" id="KW-0812">Transmembrane</keyword>
<dbReference type="RefSeq" id="WP_212700586.1">
    <property type="nucleotide sequence ID" value="NZ_JADMKU010000005.1"/>
</dbReference>
<feature type="transmembrane region" description="Helical" evidence="1">
    <location>
        <begin position="21"/>
        <end position="43"/>
    </location>
</feature>
<dbReference type="Proteomes" id="UP001195941">
    <property type="component" value="Unassembled WGS sequence"/>
</dbReference>
<keyword evidence="1" id="KW-0472">Membrane</keyword>